<reference evidence="2 3" key="1">
    <citation type="submission" date="2017-12" db="EMBL/GenBank/DDBJ databases">
        <authorList>
            <consortium name="DOE Joint Genome Institute"/>
            <person name="Haridas S."/>
            <person name="Kjaerbolling I."/>
            <person name="Vesth T.C."/>
            <person name="Frisvad J.C."/>
            <person name="Nybo J.L."/>
            <person name="Theobald S."/>
            <person name="Kuo A."/>
            <person name="Bowyer P."/>
            <person name="Matsuda Y."/>
            <person name="Mondo S."/>
            <person name="Lyhne E.K."/>
            <person name="Kogle M.E."/>
            <person name="Clum A."/>
            <person name="Lipzen A."/>
            <person name="Salamov A."/>
            <person name="Ngan C.Y."/>
            <person name="Daum C."/>
            <person name="Chiniquy J."/>
            <person name="Barry K."/>
            <person name="LaButti K."/>
            <person name="Simmons B.A."/>
            <person name="Magnuson J.K."/>
            <person name="Mortensen U.H."/>
            <person name="Larsen T.O."/>
            <person name="Grigoriev I.V."/>
            <person name="Baker S.E."/>
            <person name="Andersen M.R."/>
            <person name="Nordberg H.P."/>
            <person name="Cantor M.N."/>
            <person name="Hua S.X."/>
        </authorList>
    </citation>
    <scope>NUCLEOTIDE SEQUENCE [LARGE SCALE GENOMIC DNA]</scope>
    <source>
        <strain evidence="2 3">CBS 102.13</strain>
    </source>
</reference>
<feature type="domain" description="Heterokaryon incompatibility" evidence="1">
    <location>
        <begin position="140"/>
        <end position="299"/>
    </location>
</feature>
<evidence type="ECO:0000259" key="1">
    <source>
        <dbReference type="Pfam" id="PF06985"/>
    </source>
</evidence>
<dbReference type="InterPro" id="IPR010730">
    <property type="entry name" value="HET"/>
</dbReference>
<accession>A0A2I2FPK6</accession>
<keyword evidence="3" id="KW-1185">Reference proteome</keyword>
<dbReference type="Proteomes" id="UP000234585">
    <property type="component" value="Unassembled WGS sequence"/>
</dbReference>
<dbReference type="GeneID" id="36522829"/>
<evidence type="ECO:0000313" key="3">
    <source>
        <dbReference type="Proteomes" id="UP000234585"/>
    </source>
</evidence>
<dbReference type="AlphaFoldDB" id="A0A2I2FPK6"/>
<gene>
    <name evidence="2" type="ORF">BDW47DRAFT_121654</name>
</gene>
<dbReference type="RefSeq" id="XP_024676564.1">
    <property type="nucleotide sequence ID" value="XM_024815669.1"/>
</dbReference>
<dbReference type="Pfam" id="PF06985">
    <property type="entry name" value="HET"/>
    <property type="match status" value="1"/>
</dbReference>
<dbReference type="PANTHER" id="PTHR33112:SF9">
    <property type="entry name" value="HETEROKARYON INCOMPATIBILITY DOMAIN-CONTAINING PROTEIN"/>
    <property type="match status" value="1"/>
</dbReference>
<dbReference type="STRING" id="41067.A0A2I2FPK6"/>
<sequence>MLHPIHTQPGDWERAHDNPDLKIITCTGPSEKNPNREWEYKISSPGYEVFLPFVATEKTDSHSTWNSILRRPSRCGNTGDDKALRFTRSKLSDCQENHLECNLEERDWGLPTRVLDLGDRVSPLTSDTRLYVTHREPEAYVCLSHCWGSDGGSRPLETTVETLSEFEQGISYQNLPKTFQDAVVFTRKLGYRFLWIDSLCIVQDDNDDWLREAGRMASIYENADLTLAAASSSNSKGGLFFKTIPESLIEGNEHEELHPALRRFSDPSFFEYGRRQSLVEKSGPDVSSPLIKRAWIYQERILSRRMLYFTPLELVFECRDSNSSESGYQWIDSSCKHAFTPVYSAKISGELVPSLWRKVVSDFTQLELTLNKDTLPAIAGVATRFSKRLEGENPIGYLAGAWRETFIQDMLWEADSRTAGSSSRIDAGIPSWSWARSDLPKTYQDTNYLHALCHLEDAVCVPLDSTGNFFTGVSSGYAVLSGHLLPATMRCAGMVVDQNPRVHYQPDRDYAWFDEGPDKVNVGDELFVLPLLVSQTDHDLRIHALVLRRCSSNSDAFIRIGIFGMPISVHHLQSHNYIFEGSDPEFESSQSSFRAQANYLHLCLYGPKAEFKFNEFFGQMHLDKLRFAMKAEMERVEEWRCREAGGEVQVHPRSLIKIV</sequence>
<protein>
    <submittedName>
        <fullName evidence="2">HET domain protein</fullName>
    </submittedName>
</protein>
<organism evidence="2 3">
    <name type="scientific">Aspergillus candidus</name>
    <dbReference type="NCBI Taxonomy" id="41067"/>
    <lineage>
        <taxon>Eukaryota</taxon>
        <taxon>Fungi</taxon>
        <taxon>Dikarya</taxon>
        <taxon>Ascomycota</taxon>
        <taxon>Pezizomycotina</taxon>
        <taxon>Eurotiomycetes</taxon>
        <taxon>Eurotiomycetidae</taxon>
        <taxon>Eurotiales</taxon>
        <taxon>Aspergillaceae</taxon>
        <taxon>Aspergillus</taxon>
        <taxon>Aspergillus subgen. Circumdati</taxon>
    </lineage>
</organism>
<proteinExistence type="predicted"/>
<dbReference type="EMBL" id="KZ559117">
    <property type="protein sequence ID" value="PLB42552.1"/>
    <property type="molecule type" value="Genomic_DNA"/>
</dbReference>
<dbReference type="PANTHER" id="PTHR33112">
    <property type="entry name" value="DOMAIN PROTEIN, PUTATIVE-RELATED"/>
    <property type="match status" value="1"/>
</dbReference>
<dbReference type="OrthoDB" id="5362512at2759"/>
<name>A0A2I2FPK6_ASPCN</name>
<evidence type="ECO:0000313" key="2">
    <source>
        <dbReference type="EMBL" id="PLB42552.1"/>
    </source>
</evidence>